<dbReference type="CDD" id="cd24079">
    <property type="entry name" value="ASKHA_NBD_PG1100-like"/>
    <property type="match status" value="1"/>
</dbReference>
<keyword evidence="1" id="KW-0418">Kinase</keyword>
<gene>
    <name evidence="1" type="ORF">FC093_17840</name>
</gene>
<reference evidence="1 2" key="1">
    <citation type="submission" date="2019-05" db="EMBL/GenBank/DDBJ databases">
        <title>Panacibacter sp. strain 17mud1-8 Genome sequencing and assembly.</title>
        <authorList>
            <person name="Chhetri G."/>
        </authorList>
    </citation>
    <scope>NUCLEOTIDE SEQUENCE [LARGE SCALE GENOMIC DNA]</scope>
    <source>
        <strain evidence="1 2">17mud1-8</strain>
    </source>
</reference>
<name>A0A4U3KWA7_9BACT</name>
<accession>A0A4U3KWA7</accession>
<dbReference type="RefSeq" id="WP_137263176.1">
    <property type="nucleotide sequence ID" value="NZ_SZQL01000016.1"/>
</dbReference>
<evidence type="ECO:0000313" key="2">
    <source>
        <dbReference type="Proteomes" id="UP000305848"/>
    </source>
</evidence>
<dbReference type="PANTHER" id="PTHR43190">
    <property type="entry name" value="N-ACETYL-D-GLUCOSAMINE KINASE"/>
    <property type="match status" value="1"/>
</dbReference>
<dbReference type="OrthoDB" id="871343at2"/>
<dbReference type="InterPro" id="IPR052519">
    <property type="entry name" value="Euk-type_GlcNAc_Kinase"/>
</dbReference>
<dbReference type="GO" id="GO:0016301">
    <property type="term" value="F:kinase activity"/>
    <property type="evidence" value="ECO:0007669"/>
    <property type="project" value="UniProtKB-KW"/>
</dbReference>
<dbReference type="Proteomes" id="UP000305848">
    <property type="component" value="Unassembled WGS sequence"/>
</dbReference>
<dbReference type="Gene3D" id="3.30.420.40">
    <property type="match status" value="2"/>
</dbReference>
<dbReference type="EMBL" id="SZQL01000016">
    <property type="protein sequence ID" value="TKK66119.1"/>
    <property type="molecule type" value="Genomic_DNA"/>
</dbReference>
<protein>
    <submittedName>
        <fullName evidence="1">N-acetylglucosamine kinase</fullName>
    </submittedName>
</protein>
<dbReference type="InterPro" id="IPR043129">
    <property type="entry name" value="ATPase_NBD"/>
</dbReference>
<dbReference type="Gene3D" id="1.10.720.160">
    <property type="match status" value="1"/>
</dbReference>
<dbReference type="AlphaFoldDB" id="A0A4U3KWA7"/>
<evidence type="ECO:0000313" key="1">
    <source>
        <dbReference type="EMBL" id="TKK66119.1"/>
    </source>
</evidence>
<keyword evidence="2" id="KW-1185">Reference proteome</keyword>
<organism evidence="1 2">
    <name type="scientific">Ilyomonas limi</name>
    <dbReference type="NCBI Taxonomy" id="2575867"/>
    <lineage>
        <taxon>Bacteria</taxon>
        <taxon>Pseudomonadati</taxon>
        <taxon>Bacteroidota</taxon>
        <taxon>Chitinophagia</taxon>
        <taxon>Chitinophagales</taxon>
        <taxon>Chitinophagaceae</taxon>
        <taxon>Ilyomonas</taxon>
    </lineage>
</organism>
<dbReference type="SUPFAM" id="SSF53067">
    <property type="entry name" value="Actin-like ATPase domain"/>
    <property type="match status" value="2"/>
</dbReference>
<dbReference type="PANTHER" id="PTHR43190:SF3">
    <property type="entry name" value="N-ACETYL-D-GLUCOSAMINE KINASE"/>
    <property type="match status" value="1"/>
</dbReference>
<proteinExistence type="predicted"/>
<sequence>MAITLIADSGATKCEWRLVRDGEIQTIITAGISPYFLSKEKIAAVLQAELLANMPKVIVSKVAFYGTGLGNTDNLKLMKAVLQKTFPAATVEVTHDLMAAVHATVGRAKGVVAILGTGSNSCYYNGKKIVKNSPGLGYVLGDEGSGAYLGKKVIQYYLYNTFDEDLRARFDATFTVTAKDILESVYTKPLPSRYLASYAIFLAQNRGHYMIENILEDGLNDFFFQHLCKYTESWKMPIHFVGSIAYGFKDILQQLCNAYEFELGKVAQSPMEGLLKYYGVG</sequence>
<comment type="caution">
    <text evidence="1">The sequence shown here is derived from an EMBL/GenBank/DDBJ whole genome shotgun (WGS) entry which is preliminary data.</text>
</comment>
<keyword evidence="1" id="KW-0808">Transferase</keyword>